<organism evidence="1 2">
    <name type="scientific">Mycoplasma suis (strain Illinois)</name>
    <dbReference type="NCBI Taxonomy" id="768700"/>
    <lineage>
        <taxon>Bacteria</taxon>
        <taxon>Bacillati</taxon>
        <taxon>Mycoplasmatota</taxon>
        <taxon>Mollicutes</taxon>
        <taxon>Mycoplasmataceae</taxon>
        <taxon>Mycoplasma</taxon>
    </lineage>
</organism>
<evidence type="ECO:0000313" key="2">
    <source>
        <dbReference type="Proteomes" id="UP000007484"/>
    </source>
</evidence>
<dbReference type="EMBL" id="CP002525">
    <property type="protein sequence ID" value="ADX98371.1"/>
    <property type="molecule type" value="Genomic_DNA"/>
</dbReference>
<dbReference type="Proteomes" id="UP000007484">
    <property type="component" value="Chromosome"/>
</dbReference>
<evidence type="ECO:0000313" key="1">
    <source>
        <dbReference type="EMBL" id="ADX98371.1"/>
    </source>
</evidence>
<protein>
    <submittedName>
        <fullName evidence="1">Uncharacterized protein</fullName>
    </submittedName>
</protein>
<name>F0QSA1_MYCSL</name>
<keyword evidence="2" id="KW-1185">Reference proteome</keyword>
<dbReference type="STRING" id="768700.MSU_0859"/>
<dbReference type="RefSeq" id="WP_013609477.1">
    <property type="nucleotide sequence ID" value="NC_015155.1"/>
</dbReference>
<proteinExistence type="predicted"/>
<sequence>MKKEVKRKRKKLDKEKNLARLERIRENRRIIEDTFLAFYKSRIFSNRLNYESFFSEQLIKYWELYVNEIQIALSQISEHEKDFLENCFIKRMSYKDMYLSKSAFYRCLRNYSAKFLSFFDHELFHKKLKEIYNSETDPSFSSFKKPK</sequence>
<gene>
    <name evidence="1" type="ordered locus">MSU_0859</name>
</gene>
<accession>F0QSA1</accession>
<dbReference type="KEGG" id="mss:MSU_0859"/>
<dbReference type="HOGENOM" id="CLU_1853001_0_0_14"/>
<dbReference type="AlphaFoldDB" id="F0QSA1"/>
<reference evidence="1 2" key="1">
    <citation type="journal article" date="2011" name="J. Bacteriol.">
        <title>Complete genome sequences of two hemotropic Mycoplasmas, Mycoplasma haemofelis strain Ohio2 and Mycoplasma suis strain Illinois.</title>
        <authorList>
            <person name="Messick J.B."/>
            <person name="Santos A.P."/>
            <person name="Guimaraes A.M."/>
        </authorList>
    </citation>
    <scope>NUCLEOTIDE SEQUENCE [LARGE SCALE GENOMIC DNA]</scope>
    <source>
        <strain evidence="1 2">Illinois</strain>
    </source>
</reference>